<dbReference type="EMBL" id="FJUX01000057">
    <property type="protein sequence ID" value="CZT02702.1"/>
    <property type="molecule type" value="Genomic_DNA"/>
</dbReference>
<gene>
    <name evidence="1" type="ORF">RAG0_09723</name>
</gene>
<protein>
    <submittedName>
        <fullName evidence="1">Uncharacterized protein</fullName>
    </submittedName>
</protein>
<organism evidence="1 2">
    <name type="scientific">Rhynchosporium agropyri</name>
    <dbReference type="NCBI Taxonomy" id="914238"/>
    <lineage>
        <taxon>Eukaryota</taxon>
        <taxon>Fungi</taxon>
        <taxon>Dikarya</taxon>
        <taxon>Ascomycota</taxon>
        <taxon>Pezizomycotina</taxon>
        <taxon>Leotiomycetes</taxon>
        <taxon>Helotiales</taxon>
        <taxon>Ploettnerulaceae</taxon>
        <taxon>Rhynchosporium</taxon>
    </lineage>
</organism>
<evidence type="ECO:0000313" key="1">
    <source>
        <dbReference type="EMBL" id="CZT02702.1"/>
    </source>
</evidence>
<name>A0A1E1KWU4_9HELO</name>
<dbReference type="InterPro" id="IPR042099">
    <property type="entry name" value="ANL_N_sf"/>
</dbReference>
<dbReference type="AlphaFoldDB" id="A0A1E1KWU4"/>
<dbReference type="Gene3D" id="3.40.50.12780">
    <property type="entry name" value="N-terminal domain of ligase-like"/>
    <property type="match status" value="1"/>
</dbReference>
<reference evidence="2" key="1">
    <citation type="submission" date="2016-03" db="EMBL/GenBank/DDBJ databases">
        <authorList>
            <person name="Guldener U."/>
        </authorList>
    </citation>
    <scope>NUCLEOTIDE SEQUENCE [LARGE SCALE GENOMIC DNA]</scope>
    <source>
        <strain evidence="2">04CH-RAC-A.6.1</strain>
    </source>
</reference>
<accession>A0A1E1KWU4</accession>
<evidence type="ECO:0000313" key="2">
    <source>
        <dbReference type="Proteomes" id="UP000178912"/>
    </source>
</evidence>
<proteinExistence type="predicted"/>
<dbReference type="Proteomes" id="UP000178912">
    <property type="component" value="Unassembled WGS sequence"/>
</dbReference>
<sequence>MNYSLPVGFDVDGRIGADNLPDSPNATYAVARGWGPKYLSCDGGDYKIKAPLVIPRHNFAGRVPAFTPPLSKDPEYRGHLAHVNALLDSPVVLSSPSLRHYFESETEFDVFTAGSTGKAKAVPLKIQSDPSVTTRNVAILQHHTVHTPRCVPESEFALDHVVAFELILHGILLGSNVVLVEASEVVSRPGLLLESISCFNVTLTLASNFLLASLVKEENRPR</sequence>
<dbReference type="SUPFAM" id="SSF56801">
    <property type="entry name" value="Acetyl-CoA synthetase-like"/>
    <property type="match status" value="1"/>
</dbReference>
<keyword evidence="2" id="KW-1185">Reference proteome</keyword>